<dbReference type="RefSeq" id="WP_377336530.1">
    <property type="nucleotide sequence ID" value="NZ_JBHLUE010000004.1"/>
</dbReference>
<keyword evidence="1" id="KW-0732">Signal</keyword>
<dbReference type="EMBL" id="JBHLUE010000004">
    <property type="protein sequence ID" value="MFC0563709.1"/>
    <property type="molecule type" value="Genomic_DNA"/>
</dbReference>
<evidence type="ECO:0000313" key="2">
    <source>
        <dbReference type="EMBL" id="MFC0563709.1"/>
    </source>
</evidence>
<evidence type="ECO:0000256" key="1">
    <source>
        <dbReference type="SAM" id="SignalP"/>
    </source>
</evidence>
<feature type="chain" id="PRO_5045219020" description="DUF3558 domain-containing protein" evidence="1">
    <location>
        <begin position="25"/>
        <end position="181"/>
    </location>
</feature>
<name>A0ABV6NSP3_9ACTN</name>
<organism evidence="2 3">
    <name type="scientific">Plantactinospora siamensis</name>
    <dbReference type="NCBI Taxonomy" id="555372"/>
    <lineage>
        <taxon>Bacteria</taxon>
        <taxon>Bacillati</taxon>
        <taxon>Actinomycetota</taxon>
        <taxon>Actinomycetes</taxon>
        <taxon>Micromonosporales</taxon>
        <taxon>Micromonosporaceae</taxon>
        <taxon>Plantactinospora</taxon>
    </lineage>
</organism>
<comment type="caution">
    <text evidence="2">The sequence shown here is derived from an EMBL/GenBank/DDBJ whole genome shotgun (WGS) entry which is preliminary data.</text>
</comment>
<dbReference type="PROSITE" id="PS51257">
    <property type="entry name" value="PROKAR_LIPOPROTEIN"/>
    <property type="match status" value="1"/>
</dbReference>
<reference evidence="2 3" key="1">
    <citation type="submission" date="2024-09" db="EMBL/GenBank/DDBJ databases">
        <authorList>
            <person name="Sun Q."/>
            <person name="Mori K."/>
        </authorList>
    </citation>
    <scope>NUCLEOTIDE SEQUENCE [LARGE SCALE GENOMIC DNA]</scope>
    <source>
        <strain evidence="2 3">TBRC 2205</strain>
    </source>
</reference>
<accession>A0ABV6NSP3</accession>
<gene>
    <name evidence="2" type="ORF">ACFFHU_05960</name>
</gene>
<feature type="signal peptide" evidence="1">
    <location>
        <begin position="1"/>
        <end position="24"/>
    </location>
</feature>
<dbReference type="Proteomes" id="UP001589894">
    <property type="component" value="Unassembled WGS sequence"/>
</dbReference>
<keyword evidence="3" id="KW-1185">Reference proteome</keyword>
<sequence length="181" mass="18340">MRARACLIGVGLLALAGCGQEAPAEPADIPPPTFADMPAASAGGACELLDFAAVRAAVGVPFDVSGATAVQGTRSCVLRSAAGALPDLALSVAETEADPAIFRATAVPRGGRKLDGLGQAAYQTTSAPAKGRPATAEVGWLSQDHQLFTVRYSGTPTDDRAATERLIPGLVSLAKQIDARS</sequence>
<protein>
    <recommendedName>
        <fullName evidence="4">DUF3558 domain-containing protein</fullName>
    </recommendedName>
</protein>
<evidence type="ECO:0000313" key="3">
    <source>
        <dbReference type="Proteomes" id="UP001589894"/>
    </source>
</evidence>
<proteinExistence type="predicted"/>
<evidence type="ECO:0008006" key="4">
    <source>
        <dbReference type="Google" id="ProtNLM"/>
    </source>
</evidence>